<protein>
    <submittedName>
        <fullName evidence="1">Uncharacterized protein</fullName>
    </submittedName>
</protein>
<sequence>MALYPVKLPPGVYRNGTEYQSQGRWYDANLVRWYEGTMRPVGGWQKDNTAAFTGVCRGLYAWKDNSYQRYALIGTNSTLYVSTGGSFTDITPTSFVTGRVDSVYGLGYGIYSYGSSTYGTARPSSTLILEAATWSMDNFGEYPVMCAPHDGRLLYWDLNGAHKATVVDASAPVNNRGVLVTPERFLVALGAGGNPRAVAWADQESFTVWTPSATNQAGDFNLQTAGVIVAGRRVRGTSLIWTDSDLHSMTYIGTPYVYSFDRIGSFCGAAGPNAIAAMDSTAYWMGTNGFFQYDGLVKPLPCDVQDYVFSDLNKLQGAKIYAGVNTTFGEVWWFYPSADSTENNRYVIYNYREGHWNIGTLARTAWTGSGIFANPLATSPDGYLYDQEFGWTADGAAITSSRYARSGPVEIGNGDNIVQAQMLIPDEKTQGQAKVTFKTRFTPNNTQSSFGPYDLVPYTSVRFTGRQVEMEVDGNVDADWRVGIMRFEGATGGKR</sequence>
<dbReference type="EMBL" id="LR796146">
    <property type="protein sequence ID" value="CAB4121347.1"/>
    <property type="molecule type" value="Genomic_DNA"/>
</dbReference>
<proteinExistence type="predicted"/>
<evidence type="ECO:0000313" key="1">
    <source>
        <dbReference type="EMBL" id="CAB4121347.1"/>
    </source>
</evidence>
<accession>A0A6J5KK95</accession>
<gene>
    <name evidence="1" type="ORF">UFOVP12_13</name>
</gene>
<reference evidence="1" key="1">
    <citation type="submission" date="2020-04" db="EMBL/GenBank/DDBJ databases">
        <authorList>
            <person name="Chiriac C."/>
            <person name="Salcher M."/>
            <person name="Ghai R."/>
            <person name="Kavagutti S V."/>
        </authorList>
    </citation>
    <scope>NUCLEOTIDE SEQUENCE</scope>
</reference>
<organism evidence="1">
    <name type="scientific">uncultured Caudovirales phage</name>
    <dbReference type="NCBI Taxonomy" id="2100421"/>
    <lineage>
        <taxon>Viruses</taxon>
        <taxon>Duplodnaviria</taxon>
        <taxon>Heunggongvirae</taxon>
        <taxon>Uroviricota</taxon>
        <taxon>Caudoviricetes</taxon>
        <taxon>Peduoviridae</taxon>
        <taxon>Maltschvirus</taxon>
        <taxon>Maltschvirus maltsch</taxon>
    </lineage>
</organism>
<name>A0A6J5KK95_9CAUD</name>